<feature type="transmembrane region" description="Helical" evidence="6">
    <location>
        <begin position="53"/>
        <end position="76"/>
    </location>
</feature>
<evidence type="ECO:0000256" key="6">
    <source>
        <dbReference type="SAM" id="Phobius"/>
    </source>
</evidence>
<dbReference type="AlphaFoldDB" id="A0A2T0AZ59"/>
<feature type="transmembrane region" description="Helical" evidence="6">
    <location>
        <begin position="391"/>
        <end position="408"/>
    </location>
</feature>
<protein>
    <submittedName>
        <fullName evidence="7">Putative membrane protein EpsK</fullName>
    </submittedName>
</protein>
<dbReference type="Proteomes" id="UP000239614">
    <property type="component" value="Unassembled WGS sequence"/>
</dbReference>
<comment type="subcellular location">
    <subcellularLocation>
        <location evidence="1">Cell membrane</location>
        <topology evidence="1">Multi-pass membrane protein</topology>
    </subcellularLocation>
</comment>
<feature type="transmembrane region" description="Helical" evidence="6">
    <location>
        <begin position="453"/>
        <end position="476"/>
    </location>
</feature>
<feature type="transmembrane region" description="Helical" evidence="6">
    <location>
        <begin position="286"/>
        <end position="304"/>
    </location>
</feature>
<feature type="transmembrane region" description="Helical" evidence="6">
    <location>
        <begin position="237"/>
        <end position="257"/>
    </location>
</feature>
<feature type="transmembrane region" description="Helical" evidence="6">
    <location>
        <begin position="324"/>
        <end position="346"/>
    </location>
</feature>
<evidence type="ECO:0000256" key="4">
    <source>
        <dbReference type="ARBA" id="ARBA00022989"/>
    </source>
</evidence>
<dbReference type="GO" id="GO:0005886">
    <property type="term" value="C:plasma membrane"/>
    <property type="evidence" value="ECO:0007669"/>
    <property type="project" value="UniProtKB-SubCell"/>
</dbReference>
<feature type="transmembrane region" description="Helical" evidence="6">
    <location>
        <begin position="414"/>
        <end position="432"/>
    </location>
</feature>
<evidence type="ECO:0000256" key="2">
    <source>
        <dbReference type="ARBA" id="ARBA00022475"/>
    </source>
</evidence>
<dbReference type="InterPro" id="IPR002797">
    <property type="entry name" value="Polysacc_synth"/>
</dbReference>
<feature type="transmembrane region" description="Helical" evidence="6">
    <location>
        <begin position="129"/>
        <end position="150"/>
    </location>
</feature>
<feature type="transmembrane region" description="Helical" evidence="6">
    <location>
        <begin position="482"/>
        <end position="502"/>
    </location>
</feature>
<evidence type="ECO:0000256" key="3">
    <source>
        <dbReference type="ARBA" id="ARBA00022692"/>
    </source>
</evidence>
<keyword evidence="3 6" id="KW-0812">Transmembrane</keyword>
<feature type="transmembrane region" description="Helical" evidence="6">
    <location>
        <begin position="197"/>
        <end position="216"/>
    </location>
</feature>
<dbReference type="InterPro" id="IPR050833">
    <property type="entry name" value="Poly_Biosynth_Transport"/>
</dbReference>
<gene>
    <name evidence="7" type="primary">epsK</name>
    <name evidence="7" type="ORF">CPAL_01730</name>
</gene>
<dbReference type="Pfam" id="PF01943">
    <property type="entry name" value="Polysacc_synt"/>
    <property type="match status" value="1"/>
</dbReference>
<sequence>MQLVRYRKLKQKNMTKNRQLTINIVSSIVAFATNLLINFFLSPYIVKTLGVEANGYVSLANNFITYATLVTIALNSMAGRFITIKIHQGDLKKANEYYTSVFIGNVILVAILLIPSILCIVYLEKIINIPKYLIIDVKILFALLFINFFINTGLPNWGVATFVTNKIYLQSISSMQSNLLRVAVIVGLFMLFKPSVYFLGISAIATTIFVTLYSLYYKQKLLPELHIRKKYFDINAVLELVLSGIWNTITQVGHILLSGLDLLITNIFIGPFEMGMISLAKTLPNVITSLAGTLTSVFIPSLTIDYAKGDLNAVKAELKKAMKLTGILLTIPLSILIIFGDSFYSLWVPNQDAQVLQILSILTCFGLIFTSGIQVLFNVFTVTNKLKWNSVLLLISGIVSTGIVFLLLKTTNLGVYAVAGTSSFINLIRNMLYTVPFCAKYLKLKWNTFFPEVMYSILSVIVLIFIGSFIDHLFIINSWWTLIIAACITSILGLAINMMIVLNKDERRHFINIFLKKIKRFN</sequence>
<feature type="transmembrane region" description="Helical" evidence="6">
    <location>
        <begin position="20"/>
        <end position="41"/>
    </location>
</feature>
<feature type="transmembrane region" description="Helical" evidence="6">
    <location>
        <begin position="171"/>
        <end position="191"/>
    </location>
</feature>
<dbReference type="PANTHER" id="PTHR30250">
    <property type="entry name" value="PST FAMILY PREDICTED COLANIC ACID TRANSPORTER"/>
    <property type="match status" value="1"/>
</dbReference>
<dbReference type="PANTHER" id="PTHR30250:SF26">
    <property type="entry name" value="PSMA PROTEIN"/>
    <property type="match status" value="1"/>
</dbReference>
<evidence type="ECO:0000313" key="7">
    <source>
        <dbReference type="EMBL" id="PRR76502.1"/>
    </source>
</evidence>
<proteinExistence type="predicted"/>
<evidence type="ECO:0000313" key="8">
    <source>
        <dbReference type="Proteomes" id="UP000239614"/>
    </source>
</evidence>
<keyword evidence="2" id="KW-1003">Cell membrane</keyword>
<name>A0A2T0AZ59_9CLOT</name>
<dbReference type="EMBL" id="PVXN01000005">
    <property type="protein sequence ID" value="PRR76502.1"/>
    <property type="molecule type" value="Genomic_DNA"/>
</dbReference>
<accession>A0A2T0AZ59</accession>
<feature type="transmembrane region" description="Helical" evidence="6">
    <location>
        <begin position="358"/>
        <end position="379"/>
    </location>
</feature>
<keyword evidence="5 6" id="KW-0472">Membrane</keyword>
<reference evidence="7 8" key="1">
    <citation type="submission" date="2018-03" db="EMBL/GenBank/DDBJ databases">
        <title>Genome sequence of Clostridium thermopalmarium DSM 5974.</title>
        <authorList>
            <person name="Poehlein A."/>
            <person name="Daniel R."/>
        </authorList>
    </citation>
    <scope>NUCLEOTIDE SEQUENCE [LARGE SCALE GENOMIC DNA]</scope>
    <source>
        <strain evidence="7 8">DSM 5974</strain>
    </source>
</reference>
<evidence type="ECO:0000256" key="1">
    <source>
        <dbReference type="ARBA" id="ARBA00004651"/>
    </source>
</evidence>
<comment type="caution">
    <text evidence="7">The sequence shown here is derived from an EMBL/GenBank/DDBJ whole genome shotgun (WGS) entry which is preliminary data.</text>
</comment>
<keyword evidence="8" id="KW-1185">Reference proteome</keyword>
<keyword evidence="4 6" id="KW-1133">Transmembrane helix</keyword>
<organism evidence="7 8">
    <name type="scientific">Clostridium thermopalmarium DSM 5974</name>
    <dbReference type="NCBI Taxonomy" id="1121340"/>
    <lineage>
        <taxon>Bacteria</taxon>
        <taxon>Bacillati</taxon>
        <taxon>Bacillota</taxon>
        <taxon>Clostridia</taxon>
        <taxon>Eubacteriales</taxon>
        <taxon>Clostridiaceae</taxon>
        <taxon>Clostridium</taxon>
    </lineage>
</organism>
<dbReference type="RefSeq" id="WP_165815336.1">
    <property type="nucleotide sequence ID" value="NZ_PVXN01000005.1"/>
</dbReference>
<feature type="transmembrane region" description="Helical" evidence="6">
    <location>
        <begin position="97"/>
        <end position="123"/>
    </location>
</feature>
<evidence type="ECO:0000256" key="5">
    <source>
        <dbReference type="ARBA" id="ARBA00023136"/>
    </source>
</evidence>